<evidence type="ECO:0000313" key="1">
    <source>
        <dbReference type="EMBL" id="CAK9117462.1"/>
    </source>
</evidence>
<protein>
    <submittedName>
        <fullName evidence="1">Uncharacterized protein</fullName>
    </submittedName>
</protein>
<gene>
    <name evidence="1" type="ORF">CCMP2556_LOCUS54781</name>
</gene>
<comment type="caution">
    <text evidence="1">The sequence shown here is derived from an EMBL/GenBank/DDBJ whole genome shotgun (WGS) entry which is preliminary data.</text>
</comment>
<organism evidence="1 2">
    <name type="scientific">Durusdinium trenchii</name>
    <dbReference type="NCBI Taxonomy" id="1381693"/>
    <lineage>
        <taxon>Eukaryota</taxon>
        <taxon>Sar</taxon>
        <taxon>Alveolata</taxon>
        <taxon>Dinophyceae</taxon>
        <taxon>Suessiales</taxon>
        <taxon>Symbiodiniaceae</taxon>
        <taxon>Durusdinium</taxon>
    </lineage>
</organism>
<accession>A0ABP0SYE8</accession>
<sequence>MFRGFDAVHLVVRKTICSADMVTSSPLKLEQPTATPAEIAGSTHGSAEIIPFKLPGHKDGTCQAGLSSDEVKLIMRCVDVKLRTPCVLKVENFYGEQGCKVVKVAQLVTNSWHDAN</sequence>
<reference evidence="1 2" key="1">
    <citation type="submission" date="2024-02" db="EMBL/GenBank/DDBJ databases">
        <authorList>
            <person name="Chen Y."/>
            <person name="Shah S."/>
            <person name="Dougan E. K."/>
            <person name="Thang M."/>
            <person name="Chan C."/>
        </authorList>
    </citation>
    <scope>NUCLEOTIDE SEQUENCE [LARGE SCALE GENOMIC DNA]</scope>
</reference>
<name>A0ABP0SYE8_9DINO</name>
<dbReference type="Proteomes" id="UP001642484">
    <property type="component" value="Unassembled WGS sequence"/>
</dbReference>
<dbReference type="EMBL" id="CAXAMN010028700">
    <property type="protein sequence ID" value="CAK9117462.1"/>
    <property type="molecule type" value="Genomic_DNA"/>
</dbReference>
<evidence type="ECO:0000313" key="2">
    <source>
        <dbReference type="Proteomes" id="UP001642484"/>
    </source>
</evidence>
<proteinExistence type="predicted"/>
<keyword evidence="2" id="KW-1185">Reference proteome</keyword>